<feature type="domain" description="Mediator complex subunit Med13 C-terminal" evidence="14">
    <location>
        <begin position="2228"/>
        <end position="2323"/>
    </location>
</feature>
<keyword evidence="12" id="KW-0812">Transmembrane</keyword>
<keyword evidence="9 10" id="KW-0539">Nucleus</keyword>
<evidence type="ECO:0000256" key="2">
    <source>
        <dbReference type="ARBA" id="ARBA00006432"/>
    </source>
</evidence>
<dbReference type="InterPro" id="IPR051139">
    <property type="entry name" value="Mediator_complx_sub13"/>
</dbReference>
<comment type="subcellular location">
    <subcellularLocation>
        <location evidence="1 10">Nucleus</location>
    </subcellularLocation>
</comment>
<dbReference type="PROSITE" id="PS00455">
    <property type="entry name" value="AMP_BINDING"/>
    <property type="match status" value="1"/>
</dbReference>
<evidence type="ECO:0000256" key="6">
    <source>
        <dbReference type="ARBA" id="ARBA00023015"/>
    </source>
</evidence>
<sequence length="2642" mass="288253">MWKSIGELNSEDYVKAGLSLEEAKGFQKVVTDVISRTKGVDPRDQWKALVDECVLKPWHPHPLHQLLYYSIYSNWDASIHGPPLYWFPSLSLSKYTNLGRLMETHGPRLLGASYKNPLESFELFRRFSVEHPEVYWSIVIDELSLKFHTPPRCTLDKSKPGGTWLPDAVLNTAECCLIPSSRSQREDDSLAVVWREEGFDDSPVNRMTFKELRQRVMLVANAISGSFATGDTIAIDMTMTVDAVIIYLAIILAGCIVVSIADSFAAKEIATRLKISNAKGIFTQDYILRGGRRFPLYSRVVEAAPSKIIVLPASGTELRVQLRDQDIPWKDFLSKASVENNYGPIYLPVNSVINILFSSGTTGEPKAIPWTQLSPIRSACDGWAHFDVKVGNTYCWPTNLGWVMGPTLIFSCFLTGTTLALYHGSPLGHGFGKFDAGVTILGTVPSLVKTWKRTNCMEGLNWTKIKYFATTGEASNVDDVLWLSSKAYYKPVIEVCGGTELASSYIIGSPLQPQAFGAFSTPTMATRIIIFDENGVPYQDDQPCTGEVGLFPQHFGATDRLLNADHEEVYFKGMPMYKETRLRRHGDILKRTVGGYFTVQGRSDDTMNLGGIKTSSIEIERVCDQADECISETAAVSITPANGGPELLALFAVLKEGFKKLSEEELKRKFSRAIQKDLNPLFKVSFVKIVAEFPRTASNKLLRRVLRDKMNQEIQSGGLHHVSWFQFLPSEAELNPTSDTRDFSSRAEQNDVATYLVLSSHLRLQKEGFLTTWTNSFVGPWDPSQGLYNPDEKIKLWLFLPGRHSSITDKAQAAVSKLRVVASGIWVAPGDSEEISVAFSQSLRNCIERALSGLSYMRFGDVFSKVSPQNEEYLRRGRLTVEFIFAATEEAVFVHVIVSAKNVRTLSSGDAERLSRSSLKNSSYRLPGQSFLQSSPAMLNFDHFYTSHRLMLFPPVIVSPHGMRGSLTGFCLNDLVKQVYFSSGNLRSSSGYIGLPPHVDIASRLINGDHCYVEVTLGCCQNINDNTSQTNSTFAVNVPQTSVGSKDHRKGHPDILSKCEKRFIYPAEAVLVPILQSAFAKFSLKRFWLQNWIGPSLAGSSLFMHWAGDFDFFGASGNKSDGFYEKNGYNSSGSSGNSSISSTSSASSGSGWRMTSRTGDLDADADSLTCKDDHPKLGSKRPRTGMAESFGQVGTANDQFGWDWDDDDDDDRGVGMDIQALLSEFGDFGDFFENDALPFGEPPGTAESHSLILPSDSADVGSSPMDMMDVSDQIVLPVGFSSFESFNPAPPIIDEGLIKSQEVINNSVTSASAPSNQMSSSSNSEFDHLMKAEAMMTFAPEYGAVEAPMSELSSTSFKSPYLPKSHKVESSNSRTSNYVYGPTPPATDSNGAADKILLGSKAYIGNNDGRTLYTKVEGRKDQYDKLPTLISDNNSKKKGVFQLKYSNYNAASAVKTVQGKKTDGISAVVSTLLSSKTLLATDVGSVMFQAFMYRMRHKAISSKHSSPVSLSGLSGNFFLNQVPNGPSSLTDNVSARNEIYKKEVPTRIAGDFDGGMLDSHMSAPVGVWRTVSVPKTAKPASSPNIEAGSSLPHSSFSENSLLSYGQKQPLQELLDGIALLVQQATSFVDLALDSDCGDGPYGWLALEELWRRELSCGPSAGHAGCGGTLASCHSLDIAGVKLVDPLSAEVFPSSVITLLQSDIKTALKSAFGQSDGPLYVTDWCKGRNQSMDGVSISEGSTAESVLSEGKHMNFDYFSVSRWLSSPVSNAIDGGKGEESAQSQDIYSSELLRPTLFVLPSPSILVGYQDDWLKVSTNSLPHWEKAPFEPYALPKNMNYTVVCPDIDPLTSAAVDFFQQLGTVYETCRLGTHLPTILGNQMETDAGRLSSSGFVLLDCPQSMKIESNNTSLLGSLSDYFLSLSNGWNVNSYLKSLSKALKGLKLGSGLYTNQKEGSASPCMVVYIVCPFPDPSAVLRTVVESSIALGSGIQPDRDRRSLLNSQVARAFGSSAAVDEASISHIPVLSGFSVPKLVLQVVSVDSIFRITSPSFNELVILKDTAFSVYNKARRISRGMPNDAFLSSSSLSSRSSSALASVNSISGIWKDCVSSRMTGSTHPRDGDIDGSIRTSSWDSSWQITRSGGLSCDSNRNGDFYINDAIFYLFEPLFILSEPGSVDRGVSPTFGGLGSESSKPIPEDGGRGSGLGVNSMEGTSSHGDASQVEGKAVPSLHCCYGWTEDWRWLVSIWTDARGELLDTHIFPFGGISSRQDTKGLQCLFVQVLQQGCQILQACSSPENGSFKPRDFVITRIGSFFELEYLEWQKAIYTAGGPEIKKWPIQLRRSAPSGVATNSNGPSLQQHDLSLIQERASSTSTLYGAHSKPSTFVKGGMGHSGGRKQTMGGQTISGTPRGLFQWVHSISFASISLDHSLHFVLPAELVSPGGGQSSTGMSSANYIEGFTPVKSLGSTAFAYMMIPSPNMRFLHPSPLQLPTCLTAESPPLAHLLHSKGCAIPLSTGFVVSKAVPSMRKDSRINVKEEWPSVLSVSLIDYYGGYDNAHDKVLQGIMKQGGGRTKETRDFEVESHLILESIAAELHALSWMTVSPAYLDRRTALPSHCDVVLRLSRLLHFADKERSRLPDKSGV</sequence>
<evidence type="ECO:0000256" key="11">
    <source>
        <dbReference type="SAM" id="MobiDB-lite"/>
    </source>
</evidence>
<keyword evidence="6 10" id="KW-0805">Transcription regulation</keyword>
<dbReference type="InterPro" id="IPR045851">
    <property type="entry name" value="AMP-bd_C_sf"/>
</dbReference>
<dbReference type="InterPro" id="IPR041285">
    <property type="entry name" value="MID_MedPIWI"/>
</dbReference>
<dbReference type="InterPro" id="IPR009401">
    <property type="entry name" value="Med13_C"/>
</dbReference>
<dbReference type="InterPro" id="IPR021643">
    <property type="entry name" value="Mediator_Med13_N"/>
</dbReference>
<evidence type="ECO:0000259" key="15">
    <source>
        <dbReference type="Pfam" id="PF11597"/>
    </source>
</evidence>
<comment type="similarity">
    <text evidence="2">Belongs to the ATP-dependent AMP-binding enzyme family.</text>
</comment>
<dbReference type="Gene3D" id="3.40.50.12780">
    <property type="entry name" value="N-terminal domain of ligase-like"/>
    <property type="match status" value="1"/>
</dbReference>
<proteinExistence type="inferred from homology"/>
<comment type="similarity">
    <text evidence="3 10">Belongs to the Mediator complex subunit 13 family.</text>
</comment>
<dbReference type="PANTHER" id="PTHR48249:SF3">
    <property type="entry name" value="MEDIATOR OF RNA POLYMERASE II TRANSCRIPTION SUBUNIT 13"/>
    <property type="match status" value="1"/>
</dbReference>
<feature type="compositionally biased region" description="Low complexity" evidence="11">
    <location>
        <begin position="1130"/>
        <end position="1151"/>
    </location>
</feature>
<keyword evidence="8 10" id="KW-0804">Transcription</keyword>
<feature type="domain" description="MID" evidence="17">
    <location>
        <begin position="1834"/>
        <end position="2069"/>
    </location>
</feature>
<feature type="region of interest" description="Disordered" evidence="11">
    <location>
        <begin position="2180"/>
        <end position="2221"/>
    </location>
</feature>
<evidence type="ECO:0000313" key="18">
    <source>
        <dbReference type="EMBL" id="VDD60649.1"/>
    </source>
</evidence>
<evidence type="ECO:0000256" key="9">
    <source>
        <dbReference type="ARBA" id="ARBA00023242"/>
    </source>
</evidence>
<dbReference type="InterPro" id="IPR032387">
    <property type="entry name" value="ACAS_N"/>
</dbReference>
<dbReference type="GO" id="GO:0016592">
    <property type="term" value="C:mediator complex"/>
    <property type="evidence" value="ECO:0007669"/>
    <property type="project" value="InterPro"/>
</dbReference>
<dbReference type="PANTHER" id="PTHR48249">
    <property type="entry name" value="MEDIATOR OF RNA POLYMERASE II TRANSCRIPTION SUBUNIT 13"/>
    <property type="match status" value="1"/>
</dbReference>
<dbReference type="InterPro" id="IPR000873">
    <property type="entry name" value="AMP-dep_synth/lig_dom"/>
</dbReference>
<feature type="domain" description="Mediator complex subunit Med13 N-terminal" evidence="15">
    <location>
        <begin position="712"/>
        <end position="1073"/>
    </location>
</feature>
<evidence type="ECO:0000259" key="16">
    <source>
        <dbReference type="Pfam" id="PF16177"/>
    </source>
</evidence>
<accession>A0A3P6H443</accession>
<feature type="domain" description="Acetyl-coenzyme A synthetase N-terminal" evidence="16">
    <location>
        <begin position="125"/>
        <end position="176"/>
    </location>
</feature>
<keyword evidence="12" id="KW-0472">Membrane</keyword>
<comment type="function">
    <text evidence="10">Component of the Mediator complex, a coactivator involved in regulated transcription of nearly all RNA polymerase II-dependent genes. Mediator functions as a bridge to convey information from gene-specific regulatory proteins to the basal RNA polymerase II transcription machinery. Mediator is recruited to promoters by direct interactions with regulatory proteins and serves as a scaffold for the assembly of a functional preinitiation complex with RNA polymerase II and the general transcription factors.</text>
</comment>
<dbReference type="Pfam" id="PF18296">
    <property type="entry name" value="MID_MedPIWI"/>
    <property type="match status" value="1"/>
</dbReference>
<dbReference type="InterPro" id="IPR020845">
    <property type="entry name" value="AMP-binding_CS"/>
</dbReference>
<dbReference type="GO" id="GO:0045944">
    <property type="term" value="P:positive regulation of transcription by RNA polymerase II"/>
    <property type="evidence" value="ECO:0007669"/>
    <property type="project" value="TreeGrafter"/>
</dbReference>
<feature type="transmembrane region" description="Helical" evidence="12">
    <location>
        <begin position="216"/>
        <end position="238"/>
    </location>
</feature>
<reference evidence="18" key="1">
    <citation type="submission" date="2018-11" db="EMBL/GenBank/DDBJ databases">
        <authorList>
            <consortium name="Genoscope - CEA"/>
            <person name="William W."/>
        </authorList>
    </citation>
    <scope>NUCLEOTIDE SEQUENCE</scope>
</reference>
<protein>
    <recommendedName>
        <fullName evidence="4 10">Mediator of RNA polymerase II transcription subunit 13</fullName>
    </recommendedName>
</protein>
<evidence type="ECO:0000256" key="4">
    <source>
        <dbReference type="ARBA" id="ARBA00019618"/>
    </source>
</evidence>
<name>A0A3P6H443_BRAOL</name>
<dbReference type="EMBL" id="LR031880">
    <property type="protein sequence ID" value="VDD60649.1"/>
    <property type="molecule type" value="Genomic_DNA"/>
</dbReference>
<comment type="subunit">
    <text evidence="10">Component of the Mediator complex.</text>
</comment>
<dbReference type="GO" id="GO:0003713">
    <property type="term" value="F:transcription coactivator activity"/>
    <property type="evidence" value="ECO:0007669"/>
    <property type="project" value="TreeGrafter"/>
</dbReference>
<keyword evidence="12" id="KW-1133">Transmembrane helix</keyword>
<evidence type="ECO:0000259" key="17">
    <source>
        <dbReference type="Pfam" id="PF18296"/>
    </source>
</evidence>
<keyword evidence="5 10" id="KW-0678">Repressor</keyword>
<feature type="transmembrane region" description="Helical" evidence="12">
    <location>
        <begin position="400"/>
        <end position="422"/>
    </location>
</feature>
<evidence type="ECO:0000256" key="3">
    <source>
        <dbReference type="ARBA" id="ARBA00009354"/>
    </source>
</evidence>
<evidence type="ECO:0000256" key="12">
    <source>
        <dbReference type="SAM" id="Phobius"/>
    </source>
</evidence>
<dbReference type="Pfam" id="PF00501">
    <property type="entry name" value="AMP-binding"/>
    <property type="match status" value="1"/>
</dbReference>
<organism evidence="18">
    <name type="scientific">Brassica oleracea</name>
    <name type="common">Wild cabbage</name>
    <dbReference type="NCBI Taxonomy" id="3712"/>
    <lineage>
        <taxon>Eukaryota</taxon>
        <taxon>Viridiplantae</taxon>
        <taxon>Streptophyta</taxon>
        <taxon>Embryophyta</taxon>
        <taxon>Tracheophyta</taxon>
        <taxon>Spermatophyta</taxon>
        <taxon>Magnoliopsida</taxon>
        <taxon>eudicotyledons</taxon>
        <taxon>Gunneridae</taxon>
        <taxon>Pentapetalae</taxon>
        <taxon>rosids</taxon>
        <taxon>malvids</taxon>
        <taxon>Brassicales</taxon>
        <taxon>Brassicaceae</taxon>
        <taxon>Brassiceae</taxon>
        <taxon>Brassica</taxon>
    </lineage>
</organism>
<evidence type="ECO:0000259" key="14">
    <source>
        <dbReference type="Pfam" id="PF06333"/>
    </source>
</evidence>
<dbReference type="InterPro" id="IPR042099">
    <property type="entry name" value="ANL_N_sf"/>
</dbReference>
<dbReference type="Pfam" id="PF06333">
    <property type="entry name" value="Med13_C"/>
    <property type="match status" value="1"/>
</dbReference>
<dbReference type="Gene3D" id="3.30.300.30">
    <property type="match status" value="1"/>
</dbReference>
<dbReference type="Pfam" id="PF16177">
    <property type="entry name" value="ACAS_N"/>
    <property type="match status" value="1"/>
</dbReference>
<feature type="region of interest" description="Disordered" evidence="11">
    <location>
        <begin position="1356"/>
        <end position="1377"/>
    </location>
</feature>
<feature type="region of interest" description="Disordered" evidence="11">
    <location>
        <begin position="1130"/>
        <end position="1187"/>
    </location>
</feature>
<gene>
    <name evidence="18" type="ORF">BOLC6T36102H</name>
</gene>
<feature type="domain" description="AMP-dependent synthetase/ligase" evidence="13">
    <location>
        <begin position="184"/>
        <end position="548"/>
    </location>
</feature>
<evidence type="ECO:0000259" key="13">
    <source>
        <dbReference type="Pfam" id="PF00501"/>
    </source>
</evidence>
<dbReference type="SUPFAM" id="SSF56801">
    <property type="entry name" value="Acetyl-CoA synthetase-like"/>
    <property type="match status" value="1"/>
</dbReference>
<keyword evidence="7 10" id="KW-0010">Activator</keyword>
<evidence type="ECO:0000256" key="8">
    <source>
        <dbReference type="ARBA" id="ARBA00023163"/>
    </source>
</evidence>
<evidence type="ECO:0000256" key="10">
    <source>
        <dbReference type="RuleBase" id="RU364134"/>
    </source>
</evidence>
<evidence type="ECO:0000256" key="7">
    <source>
        <dbReference type="ARBA" id="ARBA00023159"/>
    </source>
</evidence>
<dbReference type="Pfam" id="PF11597">
    <property type="entry name" value="Med13_N"/>
    <property type="match status" value="1"/>
</dbReference>
<evidence type="ECO:0000256" key="1">
    <source>
        <dbReference type="ARBA" id="ARBA00004123"/>
    </source>
</evidence>
<feature type="transmembrane region" description="Helical" evidence="12">
    <location>
        <begin position="244"/>
        <end position="265"/>
    </location>
</feature>
<evidence type="ECO:0000256" key="5">
    <source>
        <dbReference type="ARBA" id="ARBA00022491"/>
    </source>
</evidence>